<dbReference type="EMBL" id="BK014797">
    <property type="protein sequence ID" value="DAD76237.1"/>
    <property type="molecule type" value="Genomic_DNA"/>
</dbReference>
<reference evidence="1" key="1">
    <citation type="journal article" date="2021" name="Proc. Natl. Acad. Sci. U.S.A.">
        <title>A Catalog of Tens of Thousands of Viruses from Human Metagenomes Reveals Hidden Associations with Chronic Diseases.</title>
        <authorList>
            <person name="Tisza M.J."/>
            <person name="Buck C.B."/>
        </authorList>
    </citation>
    <scope>NUCLEOTIDE SEQUENCE</scope>
    <source>
        <strain evidence="1">CtrfD19</strain>
    </source>
</reference>
<organism evidence="1">
    <name type="scientific">Siphoviridae sp. ctrfD19</name>
    <dbReference type="NCBI Taxonomy" id="2826478"/>
    <lineage>
        <taxon>Viruses</taxon>
        <taxon>Duplodnaviria</taxon>
        <taxon>Heunggongvirae</taxon>
        <taxon>Uroviricota</taxon>
        <taxon>Caudoviricetes</taxon>
    </lineage>
</organism>
<protein>
    <submittedName>
        <fullName evidence="1">Uncharacterized protein</fullName>
    </submittedName>
</protein>
<proteinExistence type="predicted"/>
<sequence>MAEKYKTCKHSTGRVGELIVYVHPTCPRLSMIKGTLCSSKIRCRECRSWEARK</sequence>
<evidence type="ECO:0000313" key="1">
    <source>
        <dbReference type="EMBL" id="DAD76237.1"/>
    </source>
</evidence>
<accession>A0A8S5M1R1</accession>
<name>A0A8S5M1R1_9CAUD</name>